<sequence>MLKELTIRNFAIIDYLSLSFEEGLTVLTGETGAGKSIIIDAIHLLVGGRGSSEFVRHGEKKAEIEGLFLLDGSDHPCYEKAREVGIEVEDEMVVLRREISSQGKSVCRINGKLVTLSTLREIGSALIDVHGQHEHQELMNDRFHLGLLDQYGGKEVQTAHDSYLDLYNEYEETSKQIQKLNENEQQMAHRLDLIQFQLNEIQKAKLVLNEDEELFNEKEKLSNFEKLFDALKTSYESLQGEQKGLDWTGLAMSHLETAAEIDTQFEKILEGVSHSFYILEDAARSVSAQLNQLEFDPERLNTIEARLNEINALKRKYGSTIEEIIEYASQIEEEIESITNRESRIRQLDEKIASLQKDLRLEGRNLTSIRKKWAKKLTQKILAQLKELYMDKTVFDVRFLPTKDDLFKSDGMDNVEFYITTNPGEPLKPLSKVASGGELSRIMLALKTIFSKHQGITSIIFDEVDTGVSGRVAQAIAEKIHQISVHSQVMCISHLPQVAAMADSHLFIAKKTSNGRTSTSVTKLEIAQKISEIGRMISGVEITDLTKEHAKELLQIANSIKNT</sequence>
<feature type="coiled-coil region" evidence="10">
    <location>
        <begin position="163"/>
        <end position="190"/>
    </location>
</feature>
<dbReference type="CDD" id="cd03241">
    <property type="entry name" value="ABC_RecN"/>
    <property type="match status" value="2"/>
</dbReference>
<evidence type="ECO:0000256" key="1">
    <source>
        <dbReference type="ARBA" id="ARBA00003618"/>
    </source>
</evidence>
<reference evidence="12 13" key="1">
    <citation type="journal article" date="2018" name="J. Microbiol.">
        <title>Bacillus spongiae sp. nov., isolated from sponge of Jeju Island.</title>
        <authorList>
            <person name="Lee G.E."/>
            <person name="Im W.T."/>
            <person name="Park J.S."/>
        </authorList>
    </citation>
    <scope>NUCLEOTIDE SEQUENCE [LARGE SCALE GENOMIC DNA]</scope>
    <source>
        <strain evidence="12 13">135PIL107-10</strain>
    </source>
</reference>
<evidence type="ECO:0000313" key="13">
    <source>
        <dbReference type="Proteomes" id="UP001312865"/>
    </source>
</evidence>
<dbReference type="PANTHER" id="PTHR11059:SF0">
    <property type="entry name" value="DNA REPAIR PROTEIN RECN"/>
    <property type="match status" value="1"/>
</dbReference>
<name>A0ABU8HFJ3_9BACI</name>
<accession>A0ABU8HFJ3</accession>
<feature type="coiled-coil region" evidence="10">
    <location>
        <begin position="321"/>
        <end position="365"/>
    </location>
</feature>
<evidence type="ECO:0000256" key="6">
    <source>
        <dbReference type="ARBA" id="ARBA00022840"/>
    </source>
</evidence>
<evidence type="ECO:0000256" key="10">
    <source>
        <dbReference type="SAM" id="Coils"/>
    </source>
</evidence>
<gene>
    <name evidence="12" type="primary">recN</name>
    <name evidence="12" type="ORF">WAK64_13840</name>
</gene>
<dbReference type="SUPFAM" id="SSF52540">
    <property type="entry name" value="P-loop containing nucleoside triphosphate hydrolases"/>
    <property type="match status" value="1"/>
</dbReference>
<keyword evidence="4" id="KW-0547">Nucleotide-binding</keyword>
<dbReference type="Proteomes" id="UP001312865">
    <property type="component" value="Unassembled WGS sequence"/>
</dbReference>
<evidence type="ECO:0000256" key="8">
    <source>
        <dbReference type="ARBA" id="ARBA00033408"/>
    </source>
</evidence>
<keyword evidence="10" id="KW-0175">Coiled coil</keyword>
<evidence type="ECO:0000256" key="9">
    <source>
        <dbReference type="PIRNR" id="PIRNR003128"/>
    </source>
</evidence>
<keyword evidence="7 9" id="KW-0234">DNA repair</keyword>
<keyword evidence="5 9" id="KW-0227">DNA damage</keyword>
<dbReference type="InterPro" id="IPR003395">
    <property type="entry name" value="RecF/RecN/SMC_N"/>
</dbReference>
<dbReference type="InterPro" id="IPR027417">
    <property type="entry name" value="P-loop_NTPase"/>
</dbReference>
<evidence type="ECO:0000256" key="5">
    <source>
        <dbReference type="ARBA" id="ARBA00022763"/>
    </source>
</evidence>
<dbReference type="PIRSF" id="PIRSF003128">
    <property type="entry name" value="RecN"/>
    <property type="match status" value="1"/>
</dbReference>
<evidence type="ECO:0000256" key="2">
    <source>
        <dbReference type="ARBA" id="ARBA00009441"/>
    </source>
</evidence>
<comment type="function">
    <text evidence="1 9">May be involved in recombinational repair of damaged DNA.</text>
</comment>
<dbReference type="EMBL" id="JBBAXC010000011">
    <property type="protein sequence ID" value="MEI5908136.1"/>
    <property type="molecule type" value="Genomic_DNA"/>
</dbReference>
<dbReference type="NCBIfam" id="TIGR00634">
    <property type="entry name" value="recN"/>
    <property type="match status" value="1"/>
</dbReference>
<dbReference type="RefSeq" id="WP_336587578.1">
    <property type="nucleotide sequence ID" value="NZ_JBBAXC010000011.1"/>
</dbReference>
<dbReference type="Pfam" id="PF02463">
    <property type="entry name" value="SMC_N"/>
    <property type="match status" value="1"/>
</dbReference>
<comment type="caution">
    <text evidence="12">The sequence shown here is derived from an EMBL/GenBank/DDBJ whole genome shotgun (WGS) entry which is preliminary data.</text>
</comment>
<evidence type="ECO:0000256" key="7">
    <source>
        <dbReference type="ARBA" id="ARBA00023204"/>
    </source>
</evidence>
<feature type="domain" description="RecF/RecN/SMC N-terminal" evidence="11">
    <location>
        <begin position="1"/>
        <end position="510"/>
    </location>
</feature>
<evidence type="ECO:0000259" key="11">
    <source>
        <dbReference type="Pfam" id="PF02463"/>
    </source>
</evidence>
<comment type="similarity">
    <text evidence="2 9">Belongs to the RecN family.</text>
</comment>
<keyword evidence="6" id="KW-0067">ATP-binding</keyword>
<evidence type="ECO:0000313" key="12">
    <source>
        <dbReference type="EMBL" id="MEI5908136.1"/>
    </source>
</evidence>
<proteinExistence type="inferred from homology"/>
<evidence type="ECO:0000256" key="4">
    <source>
        <dbReference type="ARBA" id="ARBA00022741"/>
    </source>
</evidence>
<protein>
    <recommendedName>
        <fullName evidence="3 9">DNA repair protein RecN</fullName>
    </recommendedName>
    <alternativeName>
        <fullName evidence="8 9">Recombination protein N</fullName>
    </alternativeName>
</protein>
<dbReference type="Gene3D" id="3.40.50.300">
    <property type="entry name" value="P-loop containing nucleotide triphosphate hydrolases"/>
    <property type="match status" value="2"/>
</dbReference>
<organism evidence="12 13">
    <name type="scientific">Bacillus spongiae</name>
    <dbReference type="NCBI Taxonomy" id="2683610"/>
    <lineage>
        <taxon>Bacteria</taxon>
        <taxon>Bacillati</taxon>
        <taxon>Bacillota</taxon>
        <taxon>Bacilli</taxon>
        <taxon>Bacillales</taxon>
        <taxon>Bacillaceae</taxon>
        <taxon>Bacillus</taxon>
    </lineage>
</organism>
<dbReference type="NCBIfam" id="NF008121">
    <property type="entry name" value="PRK10869.1"/>
    <property type="match status" value="1"/>
</dbReference>
<dbReference type="InterPro" id="IPR004604">
    <property type="entry name" value="DNA_recomb/repair_RecN"/>
</dbReference>
<evidence type="ECO:0000256" key="3">
    <source>
        <dbReference type="ARBA" id="ARBA00021315"/>
    </source>
</evidence>
<dbReference type="PANTHER" id="PTHR11059">
    <property type="entry name" value="DNA REPAIR PROTEIN RECN"/>
    <property type="match status" value="1"/>
</dbReference>
<keyword evidence="13" id="KW-1185">Reference proteome</keyword>